<organism evidence="1 2">
    <name type="scientific">Devosia salina</name>
    <dbReference type="NCBI Taxonomy" id="2860336"/>
    <lineage>
        <taxon>Bacteria</taxon>
        <taxon>Pseudomonadati</taxon>
        <taxon>Pseudomonadota</taxon>
        <taxon>Alphaproteobacteria</taxon>
        <taxon>Hyphomicrobiales</taxon>
        <taxon>Devosiaceae</taxon>
        <taxon>Devosia</taxon>
    </lineage>
</organism>
<evidence type="ECO:0000313" key="1">
    <source>
        <dbReference type="EMBL" id="QYO75612.1"/>
    </source>
</evidence>
<proteinExistence type="predicted"/>
<gene>
    <name evidence="1" type="ORF">K1X15_13330</name>
</gene>
<accession>A0ABX8WA67</accession>
<reference evidence="1 2" key="1">
    <citation type="submission" date="2021-08" db="EMBL/GenBank/DDBJ databases">
        <title>Devosia salina sp. nov., isolated from the South China Sea sediment.</title>
        <authorList>
            <person name="Zhou Z."/>
        </authorList>
    </citation>
    <scope>NUCLEOTIDE SEQUENCE [LARGE SCALE GENOMIC DNA]</scope>
    <source>
        <strain evidence="1 2">SCS-3</strain>
    </source>
</reference>
<dbReference type="EMBL" id="CP080590">
    <property type="protein sequence ID" value="QYO75612.1"/>
    <property type="molecule type" value="Genomic_DNA"/>
</dbReference>
<evidence type="ECO:0000313" key="2">
    <source>
        <dbReference type="Proteomes" id="UP000825799"/>
    </source>
</evidence>
<dbReference type="Proteomes" id="UP000825799">
    <property type="component" value="Chromosome"/>
</dbReference>
<sequence>MRDLAPALLALSKAVDAANRAVNGESVPARIQVKATAVGCFEVDLNLVLHGWAAVKGLLLSEDGQAATSLLQWLGFLGIPTVGVATVGLIQLYRQLAGRAVIAARQEGSLVTITVSDGETITIPLEVLRLYKEVAVNHAVGELMETLESDRITRIEFRPAPGARPMEVLTKQDRESFSLPIPEDETVVDETRRMALSIRSLAFQEGNKWRLFDGQNVITATIEDKEFLGRVDRSEIRFAKSDVLICSVQTIQKQGVDGLKTEHIVKKVLEYKPAPMQVDLFSTPPRPASDDEDQ</sequence>
<protein>
    <submittedName>
        <fullName evidence="1">Uncharacterized protein</fullName>
    </submittedName>
</protein>
<name>A0ABX8WA67_9HYPH</name>
<dbReference type="RefSeq" id="WP_220304110.1">
    <property type="nucleotide sequence ID" value="NZ_CP080590.1"/>
</dbReference>
<keyword evidence="2" id="KW-1185">Reference proteome</keyword>